<dbReference type="Proteomes" id="UP001320898">
    <property type="component" value="Unassembled WGS sequence"/>
</dbReference>
<evidence type="ECO:0000256" key="1">
    <source>
        <dbReference type="ARBA" id="ARBA00022603"/>
    </source>
</evidence>
<comment type="caution">
    <text evidence="5">The sequence shown here is derived from an EMBL/GenBank/DDBJ whole genome shotgun (WGS) entry which is preliminary data.</text>
</comment>
<evidence type="ECO:0000313" key="5">
    <source>
        <dbReference type="EMBL" id="MCT8973223.1"/>
    </source>
</evidence>
<dbReference type="InterPro" id="IPR029063">
    <property type="entry name" value="SAM-dependent_MTases_sf"/>
</dbReference>
<dbReference type="RefSeq" id="WP_261616802.1">
    <property type="nucleotide sequence ID" value="NZ_JALIDZ010000006.1"/>
</dbReference>
<dbReference type="InterPro" id="IPR041698">
    <property type="entry name" value="Methyltransf_25"/>
</dbReference>
<proteinExistence type="predicted"/>
<evidence type="ECO:0000313" key="6">
    <source>
        <dbReference type="Proteomes" id="UP001320898"/>
    </source>
</evidence>
<dbReference type="EMBL" id="JALIDZ010000006">
    <property type="protein sequence ID" value="MCT8973223.1"/>
    <property type="molecule type" value="Genomic_DNA"/>
</dbReference>
<evidence type="ECO:0000259" key="4">
    <source>
        <dbReference type="Pfam" id="PF13649"/>
    </source>
</evidence>
<feature type="domain" description="Methyltransferase" evidence="4">
    <location>
        <begin position="58"/>
        <end position="150"/>
    </location>
</feature>
<dbReference type="Gene3D" id="3.40.50.150">
    <property type="entry name" value="Vaccinia Virus protein VP39"/>
    <property type="match status" value="1"/>
</dbReference>
<dbReference type="SUPFAM" id="SSF53335">
    <property type="entry name" value="S-adenosyl-L-methionine-dependent methyltransferases"/>
    <property type="match status" value="1"/>
</dbReference>
<reference evidence="5 6" key="1">
    <citation type="submission" date="2022-04" db="EMBL/GenBank/DDBJ databases">
        <authorList>
            <person name="Ye Y.-Q."/>
            <person name="Du Z.-J."/>
        </authorList>
    </citation>
    <scope>NUCLEOTIDE SEQUENCE [LARGE SCALE GENOMIC DNA]</scope>
    <source>
        <strain evidence="5 6">A6E488</strain>
    </source>
</reference>
<dbReference type="AlphaFoldDB" id="A0AAW5R2Z7"/>
<protein>
    <submittedName>
        <fullName evidence="5">Class I SAM-dependent methyltransferase</fullName>
    </submittedName>
</protein>
<keyword evidence="3" id="KW-0949">S-adenosyl-L-methionine</keyword>
<sequence>MSGAGGHEDRLAWFDELYRRAGDDADAVPWSRAGPHPGLDHWAKSAIGRGAGHAGRAIDVGCGLGDNAEFLASLGYDVTAFDLSETAIDWAKRRFSDTAVSYAVADLFALPVEWHGAFDLVSEVYTLQALPADLRQGALRAIAGLVAPGGRIVVVCLARDEDEHADGPPWPLARSELSGFGDAGLAPVTFEDVVLGDNQRRHFVAVYERAEPET</sequence>
<dbReference type="GO" id="GO:0008168">
    <property type="term" value="F:methyltransferase activity"/>
    <property type="evidence" value="ECO:0007669"/>
    <property type="project" value="UniProtKB-KW"/>
</dbReference>
<keyword evidence="6" id="KW-1185">Reference proteome</keyword>
<name>A0AAW5R2Z7_9HYPH</name>
<dbReference type="PANTHER" id="PTHR43464">
    <property type="entry name" value="METHYLTRANSFERASE"/>
    <property type="match status" value="1"/>
</dbReference>
<evidence type="ECO:0000256" key="3">
    <source>
        <dbReference type="ARBA" id="ARBA00022691"/>
    </source>
</evidence>
<keyword evidence="1 5" id="KW-0489">Methyltransferase</keyword>
<dbReference type="Pfam" id="PF13649">
    <property type="entry name" value="Methyltransf_25"/>
    <property type="match status" value="1"/>
</dbReference>
<dbReference type="GO" id="GO:0032259">
    <property type="term" value="P:methylation"/>
    <property type="evidence" value="ECO:0007669"/>
    <property type="project" value="UniProtKB-KW"/>
</dbReference>
<dbReference type="PANTHER" id="PTHR43464:SF19">
    <property type="entry name" value="UBIQUINONE BIOSYNTHESIS O-METHYLTRANSFERASE, MITOCHONDRIAL"/>
    <property type="match status" value="1"/>
</dbReference>
<keyword evidence="2" id="KW-0808">Transferase</keyword>
<organism evidence="5 6">
    <name type="scientific">Microbaculum marinisediminis</name>
    <dbReference type="NCBI Taxonomy" id="2931392"/>
    <lineage>
        <taxon>Bacteria</taxon>
        <taxon>Pseudomonadati</taxon>
        <taxon>Pseudomonadota</taxon>
        <taxon>Alphaproteobacteria</taxon>
        <taxon>Hyphomicrobiales</taxon>
        <taxon>Tepidamorphaceae</taxon>
        <taxon>Microbaculum</taxon>
    </lineage>
</organism>
<gene>
    <name evidence="5" type="ORF">MUB46_15270</name>
</gene>
<accession>A0AAW5R2Z7</accession>
<dbReference type="CDD" id="cd02440">
    <property type="entry name" value="AdoMet_MTases"/>
    <property type="match status" value="1"/>
</dbReference>
<evidence type="ECO:0000256" key="2">
    <source>
        <dbReference type="ARBA" id="ARBA00022679"/>
    </source>
</evidence>